<dbReference type="AlphaFoldDB" id="A0A9P7F4L9"/>
<feature type="compositionally biased region" description="Polar residues" evidence="1">
    <location>
        <begin position="88"/>
        <end position="100"/>
    </location>
</feature>
<organism evidence="2 3">
    <name type="scientific">Suillus discolor</name>
    <dbReference type="NCBI Taxonomy" id="1912936"/>
    <lineage>
        <taxon>Eukaryota</taxon>
        <taxon>Fungi</taxon>
        <taxon>Dikarya</taxon>
        <taxon>Basidiomycota</taxon>
        <taxon>Agaricomycotina</taxon>
        <taxon>Agaricomycetes</taxon>
        <taxon>Agaricomycetidae</taxon>
        <taxon>Boletales</taxon>
        <taxon>Suillineae</taxon>
        <taxon>Suillaceae</taxon>
        <taxon>Suillus</taxon>
    </lineage>
</organism>
<feature type="region of interest" description="Disordered" evidence="1">
    <location>
        <begin position="1"/>
        <end position="118"/>
    </location>
</feature>
<feature type="compositionally biased region" description="Basic residues" evidence="1">
    <location>
        <begin position="37"/>
        <end position="56"/>
    </location>
</feature>
<evidence type="ECO:0000256" key="1">
    <source>
        <dbReference type="SAM" id="MobiDB-lite"/>
    </source>
</evidence>
<feature type="compositionally biased region" description="Polar residues" evidence="1">
    <location>
        <begin position="60"/>
        <end position="74"/>
    </location>
</feature>
<dbReference type="GeneID" id="64702820"/>
<reference evidence="2" key="1">
    <citation type="journal article" date="2020" name="New Phytol.">
        <title>Comparative genomics reveals dynamic genome evolution in host specialist ectomycorrhizal fungi.</title>
        <authorList>
            <person name="Lofgren L.A."/>
            <person name="Nguyen N.H."/>
            <person name="Vilgalys R."/>
            <person name="Ruytinx J."/>
            <person name="Liao H.L."/>
            <person name="Branco S."/>
            <person name="Kuo A."/>
            <person name="LaButti K."/>
            <person name="Lipzen A."/>
            <person name="Andreopoulos W."/>
            <person name="Pangilinan J."/>
            <person name="Riley R."/>
            <person name="Hundley H."/>
            <person name="Na H."/>
            <person name="Barry K."/>
            <person name="Grigoriev I.V."/>
            <person name="Stajich J.E."/>
            <person name="Kennedy P.G."/>
        </authorList>
    </citation>
    <scope>NUCLEOTIDE SEQUENCE</scope>
    <source>
        <strain evidence="2">FC423</strain>
    </source>
</reference>
<keyword evidence="3" id="KW-1185">Reference proteome</keyword>
<sequence>MTEDHRQEPLPEASQFREATAGESSSQPRSRFCQTLRKFKKNVTKKVSKHSKRFRHQIPAVQNESASLNQNIEHASSLHPSDGDKPVTSENLSGRGNQGASGEPASKVLNAPPDVKGIPDSKSVDAGLQGAREAAENMTLLGERVTSFVSKVKDGPEDLAAADDFQTTYLQPLKIFDAVIENLASVWAALLGWKRANQIMVLGMLSAASKIILAQTERDQSVQSLLEKLEHVYRFMSQKDTLEEISSKRSIAGRIAQQTLECACFIRDYSEKKNFCESSSYCASHNLNLMPSSQGRDSRKMLSQRRTT</sequence>
<feature type="compositionally biased region" description="Polar residues" evidence="1">
    <location>
        <begin position="22"/>
        <end position="33"/>
    </location>
</feature>
<protein>
    <submittedName>
        <fullName evidence="2">Uncharacterized protein</fullName>
    </submittedName>
</protein>
<dbReference type="RefSeq" id="XP_041291165.1">
    <property type="nucleotide sequence ID" value="XM_041440561.1"/>
</dbReference>
<dbReference type="EMBL" id="JABBWM010000039">
    <property type="protein sequence ID" value="KAG2105115.1"/>
    <property type="molecule type" value="Genomic_DNA"/>
</dbReference>
<accession>A0A9P7F4L9</accession>
<evidence type="ECO:0000313" key="2">
    <source>
        <dbReference type="EMBL" id="KAG2105115.1"/>
    </source>
</evidence>
<comment type="caution">
    <text evidence="2">The sequence shown here is derived from an EMBL/GenBank/DDBJ whole genome shotgun (WGS) entry which is preliminary data.</text>
</comment>
<dbReference type="OrthoDB" id="2665447at2759"/>
<name>A0A9P7F4L9_9AGAM</name>
<dbReference type="Proteomes" id="UP000823399">
    <property type="component" value="Unassembled WGS sequence"/>
</dbReference>
<gene>
    <name evidence="2" type="ORF">F5147DRAFT_762011</name>
</gene>
<evidence type="ECO:0000313" key="3">
    <source>
        <dbReference type="Proteomes" id="UP000823399"/>
    </source>
</evidence>
<proteinExistence type="predicted"/>